<name>A0AAD4PTC4_9EURO</name>
<sequence>MPALHEGTRVAKNIKTLVGLVDPATTSLENTEDAVTDMEERLRGAQLKAKLIQRSLGESDETVTDTAMAGNKETRLQGDGSGSIEDISSLRIRH</sequence>
<protein>
    <submittedName>
        <fullName evidence="2">Uncharacterized protein</fullName>
    </submittedName>
</protein>
<comment type="caution">
    <text evidence="2">The sequence shown here is derived from an EMBL/GenBank/DDBJ whole genome shotgun (WGS) entry which is preliminary data.</text>
</comment>
<dbReference type="GeneID" id="70247247"/>
<evidence type="ECO:0000256" key="1">
    <source>
        <dbReference type="SAM" id="MobiDB-lite"/>
    </source>
</evidence>
<evidence type="ECO:0000313" key="3">
    <source>
        <dbReference type="Proteomes" id="UP001201262"/>
    </source>
</evidence>
<reference evidence="2" key="1">
    <citation type="submission" date="2021-12" db="EMBL/GenBank/DDBJ databases">
        <title>Convergent genome expansion in fungi linked to evolution of root-endophyte symbiosis.</title>
        <authorList>
            <consortium name="DOE Joint Genome Institute"/>
            <person name="Ke Y.-H."/>
            <person name="Bonito G."/>
            <person name="Liao H.-L."/>
            <person name="Looney B."/>
            <person name="Rojas-Flechas A."/>
            <person name="Nash J."/>
            <person name="Hameed K."/>
            <person name="Schadt C."/>
            <person name="Martin F."/>
            <person name="Crous P.W."/>
            <person name="Miettinen O."/>
            <person name="Magnuson J.K."/>
            <person name="Labbe J."/>
            <person name="Jacobson D."/>
            <person name="Doktycz M.J."/>
            <person name="Veneault-Fourrey C."/>
            <person name="Kuo A."/>
            <person name="Mondo S."/>
            <person name="Calhoun S."/>
            <person name="Riley R."/>
            <person name="Ohm R."/>
            <person name="LaButti K."/>
            <person name="Andreopoulos B."/>
            <person name="Pangilinan J."/>
            <person name="Nolan M."/>
            <person name="Tritt A."/>
            <person name="Clum A."/>
            <person name="Lipzen A."/>
            <person name="Daum C."/>
            <person name="Barry K."/>
            <person name="Grigoriev I.V."/>
            <person name="Vilgalys R."/>
        </authorList>
    </citation>
    <scope>NUCLEOTIDE SEQUENCE</scope>
    <source>
        <strain evidence="2">PMI_201</strain>
    </source>
</reference>
<dbReference type="Proteomes" id="UP001201262">
    <property type="component" value="Unassembled WGS sequence"/>
</dbReference>
<organism evidence="2 3">
    <name type="scientific">Talaromyces proteolyticus</name>
    <dbReference type="NCBI Taxonomy" id="1131652"/>
    <lineage>
        <taxon>Eukaryota</taxon>
        <taxon>Fungi</taxon>
        <taxon>Dikarya</taxon>
        <taxon>Ascomycota</taxon>
        <taxon>Pezizomycotina</taxon>
        <taxon>Eurotiomycetes</taxon>
        <taxon>Eurotiomycetidae</taxon>
        <taxon>Eurotiales</taxon>
        <taxon>Trichocomaceae</taxon>
        <taxon>Talaromyces</taxon>
        <taxon>Talaromyces sect. Bacilispori</taxon>
    </lineage>
</organism>
<feature type="compositionally biased region" description="Low complexity" evidence="1">
    <location>
        <begin position="82"/>
        <end position="94"/>
    </location>
</feature>
<dbReference type="RefSeq" id="XP_046068948.1">
    <property type="nucleotide sequence ID" value="XM_046216960.1"/>
</dbReference>
<keyword evidence="3" id="KW-1185">Reference proteome</keyword>
<proteinExistence type="predicted"/>
<evidence type="ECO:0000313" key="2">
    <source>
        <dbReference type="EMBL" id="KAH8693075.1"/>
    </source>
</evidence>
<accession>A0AAD4PTC4</accession>
<dbReference type="EMBL" id="JAJTJA010000010">
    <property type="protein sequence ID" value="KAH8693075.1"/>
    <property type="molecule type" value="Genomic_DNA"/>
</dbReference>
<gene>
    <name evidence="2" type="ORF">BGW36DRAFT_385814</name>
</gene>
<dbReference type="AlphaFoldDB" id="A0AAD4PTC4"/>
<feature type="region of interest" description="Disordered" evidence="1">
    <location>
        <begin position="57"/>
        <end position="94"/>
    </location>
</feature>